<evidence type="ECO:0000313" key="3">
    <source>
        <dbReference type="Proteomes" id="UP000673394"/>
    </source>
</evidence>
<proteinExistence type="predicted"/>
<dbReference type="EMBL" id="JAGKSP010000002">
    <property type="protein sequence ID" value="MBP3962286.1"/>
    <property type="molecule type" value="Genomic_DNA"/>
</dbReference>
<protein>
    <submittedName>
        <fullName evidence="2">Thioredoxin family protein</fullName>
    </submittedName>
</protein>
<dbReference type="Pfam" id="PF00085">
    <property type="entry name" value="Thioredoxin"/>
    <property type="match status" value="1"/>
</dbReference>
<gene>
    <name evidence="2" type="ORF">I8J30_06135</name>
</gene>
<dbReference type="CDD" id="cd02947">
    <property type="entry name" value="TRX_family"/>
    <property type="match status" value="1"/>
</dbReference>
<comment type="caution">
    <text evidence="2">The sequence shown here is derived from an EMBL/GenBank/DDBJ whole genome shotgun (WGS) entry which is preliminary data.</text>
</comment>
<dbReference type="SUPFAM" id="SSF52833">
    <property type="entry name" value="Thioredoxin-like"/>
    <property type="match status" value="1"/>
</dbReference>
<evidence type="ECO:0000259" key="1">
    <source>
        <dbReference type="PROSITE" id="PS51352"/>
    </source>
</evidence>
<feature type="domain" description="Thioredoxin" evidence="1">
    <location>
        <begin position="1"/>
        <end position="108"/>
    </location>
</feature>
<dbReference type="Proteomes" id="UP000673394">
    <property type="component" value="Unassembled WGS sequence"/>
</dbReference>
<dbReference type="InterPro" id="IPR050620">
    <property type="entry name" value="Thioredoxin_H-type-like"/>
</dbReference>
<accession>A0ABS5C8H1</accession>
<keyword evidence="3" id="KW-1185">Reference proteome</keyword>
<dbReference type="RefSeq" id="WP_210656389.1">
    <property type="nucleotide sequence ID" value="NZ_JAGKSP010000002.1"/>
</dbReference>
<evidence type="ECO:0000313" key="2">
    <source>
        <dbReference type="EMBL" id="MBP3962286.1"/>
    </source>
</evidence>
<name>A0ABS5C8H1_9BACL</name>
<dbReference type="InterPro" id="IPR036249">
    <property type="entry name" value="Thioredoxin-like_sf"/>
</dbReference>
<dbReference type="PANTHER" id="PTHR10438:SF468">
    <property type="entry name" value="THIOREDOXIN-1-RELATED"/>
    <property type="match status" value="1"/>
</dbReference>
<dbReference type="PROSITE" id="PS51352">
    <property type="entry name" value="THIOREDOXIN_2"/>
    <property type="match status" value="1"/>
</dbReference>
<reference evidence="2 3" key="1">
    <citation type="submission" date="2021-04" db="EMBL/GenBank/DDBJ databases">
        <title>Paenibacillus sp. DLE-14 whole genome sequence.</title>
        <authorList>
            <person name="Ham Y.J."/>
        </authorList>
    </citation>
    <scope>NUCLEOTIDE SEQUENCE [LARGE SCALE GENOMIC DNA]</scope>
    <source>
        <strain evidence="2 3">DLE-14</strain>
    </source>
</reference>
<organism evidence="2 3">
    <name type="scientific">Paenibacillus lignilyticus</name>
    <dbReference type="NCBI Taxonomy" id="1172615"/>
    <lineage>
        <taxon>Bacteria</taxon>
        <taxon>Bacillati</taxon>
        <taxon>Bacillota</taxon>
        <taxon>Bacilli</taxon>
        <taxon>Bacillales</taxon>
        <taxon>Paenibacillaceae</taxon>
        <taxon>Paenibacillus</taxon>
    </lineage>
</organism>
<dbReference type="PANTHER" id="PTHR10438">
    <property type="entry name" value="THIOREDOXIN"/>
    <property type="match status" value="1"/>
</dbReference>
<sequence length="116" mass="13399">MQIITTEQAFRDAVNREDIVTVAVFKTTWCKDCHYIEPFMPDIEGSYGDRIQFLQIDRDDLPDLCSELNILGIPSFIAFKKGQELVRFVSKLRKTREEIEQFLDRAVQVAEALPSS</sequence>
<dbReference type="Gene3D" id="3.40.30.10">
    <property type="entry name" value="Glutaredoxin"/>
    <property type="match status" value="1"/>
</dbReference>
<dbReference type="InterPro" id="IPR013766">
    <property type="entry name" value="Thioredoxin_domain"/>
</dbReference>